<dbReference type="EMBL" id="CM003604">
    <property type="protein sequence ID" value="KYP73017.1"/>
    <property type="molecule type" value="Genomic_DNA"/>
</dbReference>
<dbReference type="InterPro" id="IPR025724">
    <property type="entry name" value="GAG-pre-integrase_dom"/>
</dbReference>
<evidence type="ECO:0000313" key="2">
    <source>
        <dbReference type="EMBL" id="KYP73017.1"/>
    </source>
</evidence>
<evidence type="ECO:0000259" key="1">
    <source>
        <dbReference type="Pfam" id="PF13976"/>
    </source>
</evidence>
<keyword evidence="3" id="KW-1185">Reference proteome</keyword>
<gene>
    <name evidence="2" type="ORF">KK1_005624</name>
</gene>
<protein>
    <recommendedName>
        <fullName evidence="1">GAG-pre-integrase domain-containing protein</fullName>
    </recommendedName>
</protein>
<dbReference type="Proteomes" id="UP000075243">
    <property type="component" value="Chromosome 2"/>
</dbReference>
<dbReference type="AlphaFoldDB" id="A0A151U146"/>
<reference evidence="2 3" key="1">
    <citation type="journal article" date="2012" name="Nat. Biotechnol.">
        <title>Draft genome sequence of pigeonpea (Cajanus cajan), an orphan legume crop of resource-poor farmers.</title>
        <authorList>
            <person name="Varshney R.K."/>
            <person name="Chen W."/>
            <person name="Li Y."/>
            <person name="Bharti A.K."/>
            <person name="Saxena R.K."/>
            <person name="Schlueter J.A."/>
            <person name="Donoghue M.T."/>
            <person name="Azam S."/>
            <person name="Fan G."/>
            <person name="Whaley A.M."/>
            <person name="Farmer A.D."/>
            <person name="Sheridan J."/>
            <person name="Iwata A."/>
            <person name="Tuteja R."/>
            <person name="Penmetsa R.V."/>
            <person name="Wu W."/>
            <person name="Upadhyaya H.D."/>
            <person name="Yang S.P."/>
            <person name="Shah T."/>
            <person name="Saxena K.B."/>
            <person name="Michael T."/>
            <person name="McCombie W.R."/>
            <person name="Yang B."/>
            <person name="Zhang G."/>
            <person name="Yang H."/>
            <person name="Wang J."/>
            <person name="Spillane C."/>
            <person name="Cook D.R."/>
            <person name="May G.D."/>
            <person name="Xu X."/>
            <person name="Jackson S.A."/>
        </authorList>
    </citation>
    <scope>NUCLEOTIDE SEQUENCE [LARGE SCALE GENOMIC DNA]</scope>
    <source>
        <strain evidence="3">cv. Asha</strain>
    </source>
</reference>
<dbReference type="Gramene" id="C.cajan_05489.t">
    <property type="protein sequence ID" value="C.cajan_05489.t.cds1"/>
    <property type="gene ID" value="C.cajan_05489"/>
</dbReference>
<feature type="domain" description="GAG-pre-integrase" evidence="1">
    <location>
        <begin position="22"/>
        <end position="92"/>
    </location>
</feature>
<evidence type="ECO:0000313" key="3">
    <source>
        <dbReference type="Proteomes" id="UP000075243"/>
    </source>
</evidence>
<dbReference type="Pfam" id="PF13976">
    <property type="entry name" value="gag_pre-integrs"/>
    <property type="match status" value="1"/>
</dbReference>
<sequence>MIVQKCNFKTIGVAKKRHGLFYLMDSSDLNSSSNSCNILHKSSNVTTTDDSMLWHCRLGHPSNKVLQQLRSQYNKISFDCSNPCDTCHYAKQKKLPYSVSFTKSSRFFELIHVDIWARMVHLLLKDTDFSLRLWMILVDLHGFTY</sequence>
<organism evidence="2 3">
    <name type="scientific">Cajanus cajan</name>
    <name type="common">Pigeon pea</name>
    <name type="synonym">Cajanus indicus</name>
    <dbReference type="NCBI Taxonomy" id="3821"/>
    <lineage>
        <taxon>Eukaryota</taxon>
        <taxon>Viridiplantae</taxon>
        <taxon>Streptophyta</taxon>
        <taxon>Embryophyta</taxon>
        <taxon>Tracheophyta</taxon>
        <taxon>Spermatophyta</taxon>
        <taxon>Magnoliopsida</taxon>
        <taxon>eudicotyledons</taxon>
        <taxon>Gunneridae</taxon>
        <taxon>Pentapetalae</taxon>
        <taxon>rosids</taxon>
        <taxon>fabids</taxon>
        <taxon>Fabales</taxon>
        <taxon>Fabaceae</taxon>
        <taxon>Papilionoideae</taxon>
        <taxon>50 kb inversion clade</taxon>
        <taxon>NPAAA clade</taxon>
        <taxon>indigoferoid/millettioid clade</taxon>
        <taxon>Phaseoleae</taxon>
        <taxon>Cajanus</taxon>
    </lineage>
</organism>
<name>A0A151U146_CAJCA</name>
<accession>A0A151U146</accession>
<proteinExistence type="predicted"/>